<feature type="region of interest" description="Disordered" evidence="1">
    <location>
        <begin position="262"/>
        <end position="283"/>
    </location>
</feature>
<organism evidence="2 3">
    <name type="scientific">Candidatus Proximibacter danicus</name>
    <dbReference type="NCBI Taxonomy" id="2954365"/>
    <lineage>
        <taxon>Bacteria</taxon>
        <taxon>Pseudomonadati</taxon>
        <taxon>Pseudomonadota</taxon>
        <taxon>Betaproteobacteria</taxon>
        <taxon>Candidatus Proximibacter</taxon>
    </lineage>
</organism>
<protein>
    <recommendedName>
        <fullName evidence="4">Flagellar hook-length control protein FliK</fullName>
    </recommendedName>
</protein>
<dbReference type="Proteomes" id="UP000886689">
    <property type="component" value="Unassembled WGS sequence"/>
</dbReference>
<gene>
    <name evidence="2" type="ORF">IPL58_02230</name>
</gene>
<comment type="caution">
    <text evidence="2">The sequence shown here is derived from an EMBL/GenBank/DDBJ whole genome shotgun (WGS) entry which is preliminary data.</text>
</comment>
<dbReference type="EMBL" id="JADJUC010000002">
    <property type="protein sequence ID" value="MBK8523028.1"/>
    <property type="molecule type" value="Genomic_DNA"/>
</dbReference>
<accession>A0A9D7K031</accession>
<name>A0A9D7K031_9PROT</name>
<sequence>MIPADVASRLQLPADAAVTRAPSAQQVSDVLSDLVPGQRVLAAIQSMLPNGAYRALINQRDVTLALPFSAKAGDSLELEVVENGGKMALALVARTAAKAETTASGERPAVETTFSRTGNFIASLLAKSDSGEPAKPAQLNANQPISLAPPTKGADLVPLLKQAITQSGMFYESHQSQWVGSRLPTDALLSQPQGRLSPGLPPGSREALAAENANNTGPANSATVTVLASKAERQTGSAEAQGRHFQCRHTKRCAACCNDAGATGGARPDAAGPATTGSPRQPNLRLAGAGVAGSVHAMGDH</sequence>
<proteinExistence type="predicted"/>
<dbReference type="AlphaFoldDB" id="A0A9D7K031"/>
<evidence type="ECO:0000256" key="1">
    <source>
        <dbReference type="SAM" id="MobiDB-lite"/>
    </source>
</evidence>
<evidence type="ECO:0000313" key="3">
    <source>
        <dbReference type="Proteomes" id="UP000886689"/>
    </source>
</evidence>
<reference evidence="2" key="1">
    <citation type="submission" date="2020-10" db="EMBL/GenBank/DDBJ databases">
        <title>Connecting structure to function with the recovery of over 1000 high-quality activated sludge metagenome-assembled genomes encoding full-length rRNA genes using long-read sequencing.</title>
        <authorList>
            <person name="Singleton C.M."/>
            <person name="Petriglieri F."/>
            <person name="Kristensen J.M."/>
            <person name="Kirkegaard R.H."/>
            <person name="Michaelsen T.Y."/>
            <person name="Andersen M.H."/>
            <person name="Karst S.M."/>
            <person name="Dueholm M.S."/>
            <person name="Nielsen P.H."/>
            <person name="Albertsen M."/>
        </authorList>
    </citation>
    <scope>NUCLEOTIDE SEQUENCE</scope>
    <source>
        <strain evidence="2">Hirt_18-Q3-R61-65_BATAC.395</strain>
    </source>
</reference>
<evidence type="ECO:0000313" key="2">
    <source>
        <dbReference type="EMBL" id="MBK8523028.1"/>
    </source>
</evidence>
<evidence type="ECO:0008006" key="4">
    <source>
        <dbReference type="Google" id="ProtNLM"/>
    </source>
</evidence>